<evidence type="ECO:0000259" key="2">
    <source>
        <dbReference type="Pfam" id="PF01408"/>
    </source>
</evidence>
<organism evidence="3 4">
    <name type="scientific">Paenibacillus foliorum</name>
    <dbReference type="NCBI Taxonomy" id="2654974"/>
    <lineage>
        <taxon>Bacteria</taxon>
        <taxon>Bacillati</taxon>
        <taxon>Bacillota</taxon>
        <taxon>Bacilli</taxon>
        <taxon>Bacillales</taxon>
        <taxon>Paenibacillaceae</taxon>
        <taxon>Paenibacillus</taxon>
    </lineage>
</organism>
<evidence type="ECO:0000256" key="1">
    <source>
        <dbReference type="ARBA" id="ARBA00023002"/>
    </source>
</evidence>
<dbReference type="SUPFAM" id="SSF55347">
    <property type="entry name" value="Glyceraldehyde-3-phosphate dehydrogenase-like, C-terminal domain"/>
    <property type="match status" value="1"/>
</dbReference>
<comment type="caution">
    <text evidence="3">The sequence shown here is derived from an EMBL/GenBank/DDBJ whole genome shotgun (WGS) entry which is preliminary data.</text>
</comment>
<dbReference type="PANTHER" id="PTHR43818">
    <property type="entry name" value="BCDNA.GH03377"/>
    <property type="match status" value="1"/>
</dbReference>
<name>A0A972GYK1_9BACL</name>
<dbReference type="RefSeq" id="WP_171654378.1">
    <property type="nucleotide sequence ID" value="NZ_WHOD01000087.1"/>
</dbReference>
<gene>
    <name evidence="3" type="ORF">GC093_23495</name>
</gene>
<dbReference type="Gene3D" id="3.30.360.10">
    <property type="entry name" value="Dihydrodipicolinate Reductase, domain 2"/>
    <property type="match status" value="1"/>
</dbReference>
<dbReference type="EMBL" id="WHOD01000087">
    <property type="protein sequence ID" value="NOU96167.1"/>
    <property type="molecule type" value="Genomic_DNA"/>
</dbReference>
<dbReference type="InterPro" id="IPR000683">
    <property type="entry name" value="Gfo/Idh/MocA-like_OxRdtase_N"/>
</dbReference>
<dbReference type="InterPro" id="IPR050463">
    <property type="entry name" value="Gfo/Idh/MocA_oxidrdct_glycsds"/>
</dbReference>
<evidence type="ECO:0000313" key="3">
    <source>
        <dbReference type="EMBL" id="NOU96167.1"/>
    </source>
</evidence>
<accession>A0A972GYK1</accession>
<evidence type="ECO:0000313" key="4">
    <source>
        <dbReference type="Proteomes" id="UP000641588"/>
    </source>
</evidence>
<dbReference type="GO" id="GO:0000166">
    <property type="term" value="F:nucleotide binding"/>
    <property type="evidence" value="ECO:0007669"/>
    <property type="project" value="InterPro"/>
</dbReference>
<keyword evidence="1" id="KW-0560">Oxidoreductase</keyword>
<dbReference type="AlphaFoldDB" id="A0A972GYK1"/>
<dbReference type="GO" id="GO:0016491">
    <property type="term" value="F:oxidoreductase activity"/>
    <property type="evidence" value="ECO:0007669"/>
    <property type="project" value="UniProtKB-KW"/>
</dbReference>
<proteinExistence type="predicted"/>
<protein>
    <recommendedName>
        <fullName evidence="2">Gfo/Idh/MocA-like oxidoreductase N-terminal domain-containing protein</fullName>
    </recommendedName>
</protein>
<dbReference type="Gene3D" id="3.40.50.720">
    <property type="entry name" value="NAD(P)-binding Rossmann-like Domain"/>
    <property type="match status" value="1"/>
</dbReference>
<dbReference type="PANTHER" id="PTHR43818:SF11">
    <property type="entry name" value="BCDNA.GH03377"/>
    <property type="match status" value="1"/>
</dbReference>
<feature type="domain" description="Gfo/Idh/MocA-like oxidoreductase N-terminal" evidence="2">
    <location>
        <begin position="3"/>
        <end position="133"/>
    </location>
</feature>
<dbReference type="Proteomes" id="UP000641588">
    <property type="component" value="Unassembled WGS sequence"/>
</dbReference>
<sequence length="340" mass="38075">MYRAAVIGLGSIGLLFDIPRKATPQSHSLAYHLNKDIEYVAAAGVRQEQGDSLALIAPEAKFYTDLSAMLKESNLDLISICTPSDVRLELLKTVFEQSAAKLIFLEKPVATSLEEAEGIAVLAEKHNRTVVVNLSRRWSEGAALMRQAVKSGRFGKLKKIHLRYTRGIYNYGSHLFDLVRFVAAKMDTVQVLQRVPTNLDDREDWTYSFTFTAENGSVAGYAEGFDDRDFLMFEMDLYLEKGKIEMLKSGDEIRFYATEQHPLLTNVRQLVLEQTEQGLHGRSSSIVNAADHLVQILRAGVKPVCTLEDGIYPLYVADALNRSYLNNGSVERVSVNQYEG</sequence>
<keyword evidence="4" id="KW-1185">Reference proteome</keyword>
<dbReference type="InterPro" id="IPR036291">
    <property type="entry name" value="NAD(P)-bd_dom_sf"/>
</dbReference>
<dbReference type="SUPFAM" id="SSF51735">
    <property type="entry name" value="NAD(P)-binding Rossmann-fold domains"/>
    <property type="match status" value="1"/>
</dbReference>
<dbReference type="Pfam" id="PF01408">
    <property type="entry name" value="GFO_IDH_MocA"/>
    <property type="match status" value="1"/>
</dbReference>
<reference evidence="3" key="1">
    <citation type="submission" date="2019-10" db="EMBL/GenBank/DDBJ databases">
        <title>Description of Paenibacillus glebae sp. nov.</title>
        <authorList>
            <person name="Carlier A."/>
            <person name="Qi S."/>
        </authorList>
    </citation>
    <scope>NUCLEOTIDE SEQUENCE</scope>
    <source>
        <strain evidence="3">LMG 31456</strain>
    </source>
</reference>